<sequence>MPVGGCSTATYYSPSAVHSGTTDYLTTSTCIFSDRPVDSTRCFVYNTIGKLQCILFSDATKAPSTVVSTTAPTTTTSSSTSIANRLSCAYGTTTFPFTWKLCSGQSCATSSSTIAQCKEIFTSTTHSISWSPPSSSSISSMRTSISTNPSRTQSATVTPTFHPGNQKIEIYLDDSIVGFLSTLVVRYCQYQWCENALIHSEIMDNLHLNGFTADELRSRRLSNTNEYVFEDNNATEWWATNAMTDYITQEYIHNRPLGRTIVIDEMLQGLESEKLAEYNEDESPTTSTATVQEAPTLTPVCSLSSGVPMAIDEVMALASALEWRFGQMVLKPKSTPSCVPYQVGAQYACRCNISTTTGTFRMNPRTYTTTQGGSAKLTTNICGYTTWPKGSTAAIATNKPKTQSSGRRIPTATLRTSTSSKSSTTFASGAGPMPTESPRCEKDGVWWESRVFDNSIASFCKALVDENWKATGNNKLPYHYDYKIVGRDSWPHDRDLRLLIQFEEKACRSKSETVVEFTENSSSKGRISRKSCMEHFTRVKNCGKPMRSDNKDFFLGAGLYSSCLWWRAYRTGSKNPAPGVQKLAALVDELSLNVTRNIEESLRALERDQHSSNDTAGLTLDQAIDLKNGTGRNGTSADL</sequence>
<reference evidence="2" key="1">
    <citation type="journal article" date="2020" name="Stud. Mycol.">
        <title>101 Dothideomycetes genomes: a test case for predicting lifestyles and emergence of pathogens.</title>
        <authorList>
            <person name="Haridas S."/>
            <person name="Albert R."/>
            <person name="Binder M."/>
            <person name="Bloem J."/>
            <person name="Labutti K."/>
            <person name="Salamov A."/>
            <person name="Andreopoulos B."/>
            <person name="Baker S."/>
            <person name="Barry K."/>
            <person name="Bills G."/>
            <person name="Bluhm B."/>
            <person name="Cannon C."/>
            <person name="Castanera R."/>
            <person name="Culley D."/>
            <person name="Daum C."/>
            <person name="Ezra D."/>
            <person name="Gonzalez J."/>
            <person name="Henrissat B."/>
            <person name="Kuo A."/>
            <person name="Liang C."/>
            <person name="Lipzen A."/>
            <person name="Lutzoni F."/>
            <person name="Magnuson J."/>
            <person name="Mondo S."/>
            <person name="Nolan M."/>
            <person name="Ohm R."/>
            <person name="Pangilinan J."/>
            <person name="Park H.-J."/>
            <person name="Ramirez L."/>
            <person name="Alfaro M."/>
            <person name="Sun H."/>
            <person name="Tritt A."/>
            <person name="Yoshinaga Y."/>
            <person name="Zwiers L.-H."/>
            <person name="Turgeon B."/>
            <person name="Goodwin S."/>
            <person name="Spatafora J."/>
            <person name="Crous P."/>
            <person name="Grigoriev I."/>
        </authorList>
    </citation>
    <scope>NUCLEOTIDE SEQUENCE</scope>
    <source>
        <strain evidence="2">SCOH1-5</strain>
    </source>
</reference>
<feature type="region of interest" description="Disordered" evidence="1">
    <location>
        <begin position="414"/>
        <end position="439"/>
    </location>
</feature>
<keyword evidence="3" id="KW-1185">Reference proteome</keyword>
<dbReference type="OrthoDB" id="3637774at2759"/>
<dbReference type="EMBL" id="ML992664">
    <property type="protein sequence ID" value="KAF2216501.1"/>
    <property type="molecule type" value="Genomic_DNA"/>
</dbReference>
<dbReference type="Proteomes" id="UP000799539">
    <property type="component" value="Unassembled WGS sequence"/>
</dbReference>
<evidence type="ECO:0000313" key="3">
    <source>
        <dbReference type="Proteomes" id="UP000799539"/>
    </source>
</evidence>
<feature type="region of interest" description="Disordered" evidence="1">
    <location>
        <begin position="133"/>
        <end position="159"/>
    </location>
</feature>
<evidence type="ECO:0000313" key="2">
    <source>
        <dbReference type="EMBL" id="KAF2216501.1"/>
    </source>
</evidence>
<feature type="compositionally biased region" description="Low complexity" evidence="1">
    <location>
        <begin position="133"/>
        <end position="147"/>
    </location>
</feature>
<organism evidence="2 3">
    <name type="scientific">Cercospora zeae-maydis SCOH1-5</name>
    <dbReference type="NCBI Taxonomy" id="717836"/>
    <lineage>
        <taxon>Eukaryota</taxon>
        <taxon>Fungi</taxon>
        <taxon>Dikarya</taxon>
        <taxon>Ascomycota</taxon>
        <taxon>Pezizomycotina</taxon>
        <taxon>Dothideomycetes</taxon>
        <taxon>Dothideomycetidae</taxon>
        <taxon>Mycosphaerellales</taxon>
        <taxon>Mycosphaerellaceae</taxon>
        <taxon>Cercospora</taxon>
    </lineage>
</organism>
<accession>A0A6A6FSZ0</accession>
<protein>
    <submittedName>
        <fullName evidence="2">Uncharacterized protein</fullName>
    </submittedName>
</protein>
<gene>
    <name evidence="2" type="ORF">CERZMDRAFT_93791</name>
</gene>
<feature type="compositionally biased region" description="Polar residues" evidence="1">
    <location>
        <begin position="148"/>
        <end position="159"/>
    </location>
</feature>
<feature type="compositionally biased region" description="Low complexity" evidence="1">
    <location>
        <begin position="414"/>
        <end position="430"/>
    </location>
</feature>
<proteinExistence type="predicted"/>
<dbReference type="AlphaFoldDB" id="A0A6A6FSZ0"/>
<name>A0A6A6FSZ0_9PEZI</name>
<evidence type="ECO:0000256" key="1">
    <source>
        <dbReference type="SAM" id="MobiDB-lite"/>
    </source>
</evidence>